<dbReference type="InterPro" id="IPR013762">
    <property type="entry name" value="Integrase-like_cat_sf"/>
</dbReference>
<dbReference type="Gene3D" id="1.10.150.130">
    <property type="match status" value="1"/>
</dbReference>
<dbReference type="PANTHER" id="PTHR30629:SF2">
    <property type="entry name" value="PROPHAGE INTEGRASE INTS-RELATED"/>
    <property type="match status" value="1"/>
</dbReference>
<evidence type="ECO:0000256" key="2">
    <source>
        <dbReference type="ARBA" id="ARBA00022908"/>
    </source>
</evidence>
<keyword evidence="2" id="KW-0229">DNA integration</keyword>
<protein>
    <submittedName>
        <fullName evidence="6">Prophage integrase</fullName>
    </submittedName>
</protein>
<organism evidence="6 7">
    <name type="scientific">Acinetobacter baumannii (strain SDF)</name>
    <dbReference type="NCBI Taxonomy" id="509170"/>
    <lineage>
        <taxon>Bacteria</taxon>
        <taxon>Pseudomonadati</taxon>
        <taxon>Pseudomonadota</taxon>
        <taxon>Gammaproteobacteria</taxon>
        <taxon>Moraxellales</taxon>
        <taxon>Moraxellaceae</taxon>
        <taxon>Acinetobacter</taxon>
        <taxon>Acinetobacter calcoaceticus/baumannii complex</taxon>
    </lineage>
</organism>
<keyword evidence="3" id="KW-0238">DNA-binding</keyword>
<evidence type="ECO:0000256" key="1">
    <source>
        <dbReference type="ARBA" id="ARBA00008857"/>
    </source>
</evidence>
<dbReference type="InterPro" id="IPR025166">
    <property type="entry name" value="Integrase_DNA_bind_dom"/>
</dbReference>
<accession>B0VUD0</accession>
<dbReference type="Pfam" id="PF00589">
    <property type="entry name" value="Phage_integrase"/>
    <property type="match status" value="1"/>
</dbReference>
<dbReference type="HOGENOM" id="CLU_027562_0_4_6"/>
<evidence type="ECO:0000313" key="7">
    <source>
        <dbReference type="Proteomes" id="UP000001741"/>
    </source>
</evidence>
<dbReference type="PANTHER" id="PTHR30629">
    <property type="entry name" value="PROPHAGE INTEGRASE"/>
    <property type="match status" value="1"/>
</dbReference>
<dbReference type="CDD" id="cd00801">
    <property type="entry name" value="INT_P4_C"/>
    <property type="match status" value="1"/>
</dbReference>
<dbReference type="EMBL" id="CU468230">
    <property type="protein sequence ID" value="CAP00468.1"/>
    <property type="molecule type" value="Genomic_DNA"/>
</dbReference>
<dbReference type="Gene3D" id="3.30.160.390">
    <property type="entry name" value="Integrase, DNA-binding domain"/>
    <property type="match status" value="1"/>
</dbReference>
<evidence type="ECO:0000313" key="6">
    <source>
        <dbReference type="EMBL" id="CAP00468.1"/>
    </source>
</evidence>
<dbReference type="KEGG" id="abm:ABSDF1118"/>
<dbReference type="InterPro" id="IPR038488">
    <property type="entry name" value="Integrase_DNA-bd_sf"/>
</dbReference>
<dbReference type="GO" id="GO:0003677">
    <property type="term" value="F:DNA binding"/>
    <property type="evidence" value="ECO:0007669"/>
    <property type="project" value="UniProtKB-KW"/>
</dbReference>
<dbReference type="Proteomes" id="UP000001741">
    <property type="component" value="Chromosome"/>
</dbReference>
<dbReference type="AlphaFoldDB" id="B0VUD0"/>
<dbReference type="InterPro" id="IPR011010">
    <property type="entry name" value="DNA_brk_join_enz"/>
</dbReference>
<proteinExistence type="inferred from homology"/>
<keyword evidence="4" id="KW-0233">DNA recombination</keyword>
<dbReference type="BioCyc" id="ABAU509170:GCL9-903-MONOMER"/>
<gene>
    <name evidence="6" type="ordered locus">ABSDF1118</name>
</gene>
<comment type="similarity">
    <text evidence="1">Belongs to the 'phage' integrase family.</text>
</comment>
<dbReference type="Pfam" id="PF13356">
    <property type="entry name" value="Arm-DNA-bind_3"/>
    <property type="match status" value="1"/>
</dbReference>
<dbReference type="Gene3D" id="1.10.443.10">
    <property type="entry name" value="Intergrase catalytic core"/>
    <property type="match status" value="1"/>
</dbReference>
<feature type="domain" description="Tyr recombinase" evidence="5">
    <location>
        <begin position="255"/>
        <end position="444"/>
    </location>
</feature>
<name>B0VUD0_ACIBS</name>
<dbReference type="GO" id="GO:0006310">
    <property type="term" value="P:DNA recombination"/>
    <property type="evidence" value="ECO:0007669"/>
    <property type="project" value="UniProtKB-KW"/>
</dbReference>
<sequence length="456" mass="51914">MTKRIPKMNEEISSKKKVALSSRAIDKMKIGDSDKSDIGEYTGLRVVCGKTGLKSFVYRYRSPIDNSLKKITLGNYPHMSLAEARIELQRLKLLRSQGICPVSERKEGKLVSRQKKKNSATVIKALTLKDVVDLYLTEVIEDRVITDQRAGIKKVIEGSRNLKGQQEARRTLYVDAVDTLGDKLAESVVRKDVVDLIKKIINRGAQVQAGRVLSELIAAYDYAIGLDYFSENFANPALLAKSSLKQARIKLTSNKRTRVLSDSELKHVLSWLPESGFSKHHKSILMIALWTGARTGEICSAEWKYFDFEKATWHLKATKNGTERFVQLSKQCIEHLKMLPSIGSIYLFPSFRTGKPIAQKTITETKWVLKGEERATNHNLQLYQLWPKDMADWNPHDLRRTLRTNLSRFGCPTDVAEAVIGHSKKGIEGTYNLHTYEKECAIWLQRWADYLDILKE</sequence>
<evidence type="ECO:0000259" key="5">
    <source>
        <dbReference type="PROSITE" id="PS51898"/>
    </source>
</evidence>
<dbReference type="PROSITE" id="PS51898">
    <property type="entry name" value="TYR_RECOMBINASE"/>
    <property type="match status" value="1"/>
</dbReference>
<dbReference type="GO" id="GO:0015074">
    <property type="term" value="P:DNA integration"/>
    <property type="evidence" value="ECO:0007669"/>
    <property type="project" value="UniProtKB-KW"/>
</dbReference>
<dbReference type="InterPro" id="IPR002104">
    <property type="entry name" value="Integrase_catalytic"/>
</dbReference>
<reference evidence="6 7" key="1">
    <citation type="journal article" date="2008" name="PLoS ONE">
        <title>Comparative analysis of Acinetobacters: three genomes for three lifestyles.</title>
        <authorList>
            <person name="Vallenet D."/>
            <person name="Nordmann P."/>
            <person name="Barbe V."/>
            <person name="Poirel L."/>
            <person name="Mangenot S."/>
            <person name="Bataille E."/>
            <person name="Dossat C."/>
            <person name="Gas S."/>
            <person name="Kreimeyer A."/>
            <person name="Lenoble P."/>
            <person name="Oztas S."/>
            <person name="Poulain J."/>
            <person name="Segurens B."/>
            <person name="Robert C."/>
            <person name="Abergel C."/>
            <person name="Claverie J.M."/>
            <person name="Raoult D."/>
            <person name="Medigue C."/>
            <person name="Weissenbach J."/>
            <person name="Cruveiller S."/>
        </authorList>
    </citation>
    <scope>NUCLEOTIDE SEQUENCE [LARGE SCALE GENOMIC DNA]</scope>
    <source>
        <strain evidence="6 7">SDF</strain>
    </source>
</reference>
<dbReference type="InterPro" id="IPR050808">
    <property type="entry name" value="Phage_Integrase"/>
</dbReference>
<dbReference type="InterPro" id="IPR010998">
    <property type="entry name" value="Integrase_recombinase_N"/>
</dbReference>
<evidence type="ECO:0000256" key="3">
    <source>
        <dbReference type="ARBA" id="ARBA00023125"/>
    </source>
</evidence>
<evidence type="ECO:0000256" key="4">
    <source>
        <dbReference type="ARBA" id="ARBA00023172"/>
    </source>
</evidence>
<dbReference type="SUPFAM" id="SSF56349">
    <property type="entry name" value="DNA breaking-rejoining enzymes"/>
    <property type="match status" value="1"/>
</dbReference>